<feature type="region of interest" description="Disordered" evidence="1">
    <location>
        <begin position="1"/>
        <end position="20"/>
    </location>
</feature>
<feature type="domain" description="DUF397" evidence="2">
    <location>
        <begin position="5"/>
        <end position="35"/>
    </location>
</feature>
<evidence type="ECO:0000313" key="3">
    <source>
        <dbReference type="EMBL" id="MBC6451687.1"/>
    </source>
</evidence>
<dbReference type="InterPro" id="IPR007278">
    <property type="entry name" value="DUF397"/>
</dbReference>
<keyword evidence="4" id="KW-1185">Reference proteome</keyword>
<dbReference type="Proteomes" id="UP000734823">
    <property type="component" value="Unassembled WGS sequence"/>
</dbReference>
<sequence length="61" mass="6693">MDQNRWRKSSYSGDESACVEASRTLDALRDSKNPEPELPAPGLPDLIRLLKSAPADLPNVT</sequence>
<dbReference type="EMBL" id="JABVED010000038">
    <property type="protein sequence ID" value="MBC6451687.1"/>
    <property type="molecule type" value="Genomic_DNA"/>
</dbReference>
<gene>
    <name evidence="3" type="ORF">GPZ80_31540</name>
</gene>
<feature type="compositionally biased region" description="Polar residues" evidence="1">
    <location>
        <begin position="1"/>
        <end position="13"/>
    </location>
</feature>
<dbReference type="RefSeq" id="WP_187224755.1">
    <property type="nucleotide sequence ID" value="NZ_JABVED010000038.1"/>
</dbReference>
<comment type="caution">
    <text evidence="3">The sequence shown here is derived from an EMBL/GenBank/DDBJ whole genome shotgun (WGS) entry which is preliminary data.</text>
</comment>
<reference evidence="3 4" key="1">
    <citation type="submission" date="2020-06" db="EMBL/GenBank/DDBJ databases">
        <title>Actinokineospora xiongansis sp. nov., isolated from soil of Baiyangdian.</title>
        <authorList>
            <person name="Zhang X."/>
        </authorList>
    </citation>
    <scope>NUCLEOTIDE SEQUENCE [LARGE SCALE GENOMIC DNA]</scope>
    <source>
        <strain evidence="3 4">HBU206404</strain>
    </source>
</reference>
<proteinExistence type="predicted"/>
<dbReference type="Pfam" id="PF04149">
    <property type="entry name" value="DUF397"/>
    <property type="match status" value="1"/>
</dbReference>
<evidence type="ECO:0000256" key="1">
    <source>
        <dbReference type="SAM" id="MobiDB-lite"/>
    </source>
</evidence>
<protein>
    <submittedName>
        <fullName evidence="3">DUF397 domain-containing protein</fullName>
    </submittedName>
</protein>
<accession>A0ABR7LHC3</accession>
<evidence type="ECO:0000313" key="4">
    <source>
        <dbReference type="Proteomes" id="UP000734823"/>
    </source>
</evidence>
<organism evidence="3 4">
    <name type="scientific">Actinokineospora xionganensis</name>
    <dbReference type="NCBI Taxonomy" id="2684470"/>
    <lineage>
        <taxon>Bacteria</taxon>
        <taxon>Bacillati</taxon>
        <taxon>Actinomycetota</taxon>
        <taxon>Actinomycetes</taxon>
        <taxon>Pseudonocardiales</taxon>
        <taxon>Pseudonocardiaceae</taxon>
        <taxon>Actinokineospora</taxon>
    </lineage>
</organism>
<name>A0ABR7LHC3_9PSEU</name>
<evidence type="ECO:0000259" key="2">
    <source>
        <dbReference type="Pfam" id="PF04149"/>
    </source>
</evidence>